<dbReference type="AlphaFoldDB" id="A0A1F5FPH8"/>
<proteinExistence type="predicted"/>
<dbReference type="Proteomes" id="UP000179237">
    <property type="component" value="Unassembled WGS sequence"/>
</dbReference>
<protein>
    <submittedName>
        <fullName evidence="1">Uncharacterized protein</fullName>
    </submittedName>
</protein>
<organism evidence="1 2">
    <name type="scientific">Candidatus Collierbacteria bacterium RIFOXYD1_FULL_40_9</name>
    <dbReference type="NCBI Taxonomy" id="1817731"/>
    <lineage>
        <taxon>Bacteria</taxon>
        <taxon>Candidatus Collieribacteriota</taxon>
    </lineage>
</organism>
<evidence type="ECO:0000313" key="1">
    <source>
        <dbReference type="EMBL" id="OGD81462.1"/>
    </source>
</evidence>
<evidence type="ECO:0000313" key="2">
    <source>
        <dbReference type="Proteomes" id="UP000179237"/>
    </source>
</evidence>
<name>A0A1F5FPH8_9BACT</name>
<comment type="caution">
    <text evidence="1">The sequence shown here is derived from an EMBL/GenBank/DDBJ whole genome shotgun (WGS) entry which is preliminary data.</text>
</comment>
<accession>A0A1F5FPH8</accession>
<gene>
    <name evidence="1" type="ORF">A2572_02425</name>
</gene>
<reference evidence="1 2" key="1">
    <citation type="journal article" date="2016" name="Nat. Commun.">
        <title>Thousands of microbial genomes shed light on interconnected biogeochemical processes in an aquifer system.</title>
        <authorList>
            <person name="Anantharaman K."/>
            <person name="Brown C.T."/>
            <person name="Hug L.A."/>
            <person name="Sharon I."/>
            <person name="Castelle C.J."/>
            <person name="Probst A.J."/>
            <person name="Thomas B.C."/>
            <person name="Singh A."/>
            <person name="Wilkins M.J."/>
            <person name="Karaoz U."/>
            <person name="Brodie E.L."/>
            <person name="Williams K.H."/>
            <person name="Hubbard S.S."/>
            <person name="Banfield J.F."/>
        </authorList>
    </citation>
    <scope>NUCLEOTIDE SEQUENCE [LARGE SCALE GENOMIC DNA]</scope>
</reference>
<sequence>MDCVMKFLVGQPSEFIDLFGIGDSAGVCVNIYANRISIKFPDEEEWQWFYYDYQSLYEKIDCKCKKICFNFTAVRKRALRFELEDLSGGQGVWTVRMVIIGSKTDNYLVELVRSELLGALAYFCK</sequence>
<dbReference type="EMBL" id="MFAQ01000043">
    <property type="protein sequence ID" value="OGD81462.1"/>
    <property type="molecule type" value="Genomic_DNA"/>
</dbReference>